<sequence>MAPLKVVIVGGGLAGSLLANGLLESDISVTVYERDDESANRKGYQIRLGAHALVGLKACLSQQQLEYVLSKFGRTGGVVASAPALFDKNMKLQLDLSKFPAYTKSAPINRAVLRDVLQAPLRDAKVLQYGKKFLRYEVLEATGLSRIRAYFEGGHVDEAD</sequence>
<protein>
    <recommendedName>
        <fullName evidence="8">FAD-binding domain-containing protein</fullName>
    </recommendedName>
</protein>
<keyword evidence="5" id="KW-0503">Monooxygenase</keyword>
<keyword evidence="3" id="KW-0274">FAD</keyword>
<accession>A0ABR4IHN1</accession>
<proteinExistence type="predicted"/>
<evidence type="ECO:0000256" key="1">
    <source>
        <dbReference type="ARBA" id="ARBA00001974"/>
    </source>
</evidence>
<keyword evidence="2" id="KW-0285">Flavoprotein</keyword>
<dbReference type="Proteomes" id="UP001610446">
    <property type="component" value="Unassembled WGS sequence"/>
</dbReference>
<dbReference type="Pfam" id="PF13450">
    <property type="entry name" value="NAD_binding_8"/>
    <property type="match status" value="1"/>
</dbReference>
<evidence type="ECO:0000256" key="3">
    <source>
        <dbReference type="ARBA" id="ARBA00022827"/>
    </source>
</evidence>
<dbReference type="SUPFAM" id="SSF51905">
    <property type="entry name" value="FAD/NAD(P)-binding domain"/>
    <property type="match status" value="1"/>
</dbReference>
<evidence type="ECO:0000256" key="2">
    <source>
        <dbReference type="ARBA" id="ARBA00022630"/>
    </source>
</evidence>
<keyword evidence="7" id="KW-1185">Reference proteome</keyword>
<gene>
    <name evidence="6" type="ORF">BJY01DRAFT_255768</name>
</gene>
<dbReference type="EMBL" id="JBFXLU010000407">
    <property type="protein sequence ID" value="KAL2827268.1"/>
    <property type="molecule type" value="Genomic_DNA"/>
</dbReference>
<dbReference type="Gene3D" id="3.50.50.60">
    <property type="entry name" value="FAD/NAD(P)-binding domain"/>
    <property type="match status" value="1"/>
</dbReference>
<evidence type="ECO:0008006" key="8">
    <source>
        <dbReference type="Google" id="ProtNLM"/>
    </source>
</evidence>
<keyword evidence="4" id="KW-0560">Oxidoreductase</keyword>
<comment type="cofactor">
    <cofactor evidence="1">
        <name>FAD</name>
        <dbReference type="ChEBI" id="CHEBI:57692"/>
    </cofactor>
</comment>
<evidence type="ECO:0000256" key="4">
    <source>
        <dbReference type="ARBA" id="ARBA00023002"/>
    </source>
</evidence>
<feature type="non-terminal residue" evidence="6">
    <location>
        <position position="160"/>
    </location>
</feature>
<evidence type="ECO:0000313" key="6">
    <source>
        <dbReference type="EMBL" id="KAL2827268.1"/>
    </source>
</evidence>
<dbReference type="InterPro" id="IPR036188">
    <property type="entry name" value="FAD/NAD-bd_sf"/>
</dbReference>
<name>A0ABR4IHN1_9EURO</name>
<evidence type="ECO:0000256" key="5">
    <source>
        <dbReference type="ARBA" id="ARBA00023033"/>
    </source>
</evidence>
<dbReference type="PANTHER" id="PTHR47178:SF5">
    <property type="entry name" value="FAD-BINDING DOMAIN-CONTAINING PROTEIN"/>
    <property type="match status" value="1"/>
</dbReference>
<evidence type="ECO:0000313" key="7">
    <source>
        <dbReference type="Proteomes" id="UP001610446"/>
    </source>
</evidence>
<reference evidence="6 7" key="1">
    <citation type="submission" date="2024-07" db="EMBL/GenBank/DDBJ databases">
        <title>Section-level genome sequencing and comparative genomics of Aspergillus sections Usti and Cavernicolus.</title>
        <authorList>
            <consortium name="Lawrence Berkeley National Laboratory"/>
            <person name="Nybo J.L."/>
            <person name="Vesth T.C."/>
            <person name="Theobald S."/>
            <person name="Frisvad J.C."/>
            <person name="Larsen T.O."/>
            <person name="Kjaerboelling I."/>
            <person name="Rothschild-Mancinelli K."/>
            <person name="Lyhne E.K."/>
            <person name="Kogle M.E."/>
            <person name="Barry K."/>
            <person name="Clum A."/>
            <person name="Na H."/>
            <person name="Ledsgaard L."/>
            <person name="Lin J."/>
            <person name="Lipzen A."/>
            <person name="Kuo A."/>
            <person name="Riley R."/>
            <person name="Mondo S."/>
            <person name="Labutti K."/>
            <person name="Haridas S."/>
            <person name="Pangalinan J."/>
            <person name="Salamov A.A."/>
            <person name="Simmons B.A."/>
            <person name="Magnuson J.K."/>
            <person name="Chen J."/>
            <person name="Drula E."/>
            <person name="Henrissat B."/>
            <person name="Wiebenga A."/>
            <person name="Lubbers R.J."/>
            <person name="Gomes A.C."/>
            <person name="Makela M.R."/>
            <person name="Stajich J."/>
            <person name="Grigoriev I.V."/>
            <person name="Mortensen U.H."/>
            <person name="De Vries R.P."/>
            <person name="Baker S.E."/>
            <person name="Andersen M.R."/>
        </authorList>
    </citation>
    <scope>NUCLEOTIDE SEQUENCE [LARGE SCALE GENOMIC DNA]</scope>
    <source>
        <strain evidence="6 7">CBS 123904</strain>
    </source>
</reference>
<comment type="caution">
    <text evidence="6">The sequence shown here is derived from an EMBL/GenBank/DDBJ whole genome shotgun (WGS) entry which is preliminary data.</text>
</comment>
<organism evidence="6 7">
    <name type="scientific">Aspergillus pseudoustus</name>
    <dbReference type="NCBI Taxonomy" id="1810923"/>
    <lineage>
        <taxon>Eukaryota</taxon>
        <taxon>Fungi</taxon>
        <taxon>Dikarya</taxon>
        <taxon>Ascomycota</taxon>
        <taxon>Pezizomycotina</taxon>
        <taxon>Eurotiomycetes</taxon>
        <taxon>Eurotiomycetidae</taxon>
        <taxon>Eurotiales</taxon>
        <taxon>Aspergillaceae</taxon>
        <taxon>Aspergillus</taxon>
        <taxon>Aspergillus subgen. Nidulantes</taxon>
    </lineage>
</organism>
<dbReference type="PANTHER" id="PTHR47178">
    <property type="entry name" value="MONOOXYGENASE, FAD-BINDING"/>
    <property type="match status" value="1"/>
</dbReference>